<dbReference type="InterPro" id="IPR036641">
    <property type="entry name" value="HPT_dom_sf"/>
</dbReference>
<dbReference type="InterPro" id="IPR058548">
    <property type="entry name" value="MlaB-like_STAS"/>
</dbReference>
<dbReference type="EMBL" id="QMIE01000009">
    <property type="protein sequence ID" value="TVM16884.1"/>
    <property type="molecule type" value="Genomic_DNA"/>
</dbReference>
<gene>
    <name evidence="4" type="ORF">DPQ33_10750</name>
</gene>
<dbReference type="InterPro" id="IPR008207">
    <property type="entry name" value="Sig_transdc_His_kin_Hpt_dom"/>
</dbReference>
<dbReference type="CDD" id="cd00088">
    <property type="entry name" value="HPT"/>
    <property type="match status" value="1"/>
</dbReference>
<evidence type="ECO:0008006" key="6">
    <source>
        <dbReference type="Google" id="ProtNLM"/>
    </source>
</evidence>
<dbReference type="PANTHER" id="PTHR35849">
    <property type="entry name" value="BLR2341 PROTEIN"/>
    <property type="match status" value="1"/>
</dbReference>
<name>A0A7M3MEW5_9BACT</name>
<evidence type="ECO:0000259" key="2">
    <source>
        <dbReference type="PROSITE" id="PS50801"/>
    </source>
</evidence>
<feature type="domain" description="STAS" evidence="2">
    <location>
        <begin position="315"/>
        <end position="416"/>
    </location>
</feature>
<reference evidence="4 5" key="1">
    <citation type="submission" date="2018-06" db="EMBL/GenBank/DDBJ databases">
        <title>Complete genome of Desulfovibrio indonesiensis P37SLT.</title>
        <authorList>
            <person name="Crispim J.S."/>
            <person name="Vidigal P.M.P."/>
            <person name="Silva L.C.F."/>
            <person name="Laguardia C.N."/>
            <person name="Araujo L.C."/>
            <person name="Dias R.S."/>
            <person name="Sousa M.P."/>
            <person name="Paula S.O."/>
            <person name="Silva C."/>
        </authorList>
    </citation>
    <scope>NUCLEOTIDE SEQUENCE [LARGE SCALE GENOMIC DNA]</scope>
    <source>
        <strain evidence="4 5">P37SLT</strain>
    </source>
</reference>
<accession>A0A7M3MEW5</accession>
<keyword evidence="5" id="KW-1185">Reference proteome</keyword>
<dbReference type="Gene3D" id="1.20.120.160">
    <property type="entry name" value="HPT domain"/>
    <property type="match status" value="1"/>
</dbReference>
<dbReference type="RefSeq" id="WP_144303226.1">
    <property type="nucleotide sequence ID" value="NZ_QMIE01000009.1"/>
</dbReference>
<comment type="caution">
    <text evidence="4">The sequence shown here is derived from an EMBL/GenBank/DDBJ whole genome shotgun (WGS) entry which is preliminary data.</text>
</comment>
<evidence type="ECO:0000259" key="3">
    <source>
        <dbReference type="PROSITE" id="PS50894"/>
    </source>
</evidence>
<evidence type="ECO:0000313" key="5">
    <source>
        <dbReference type="Proteomes" id="UP000448292"/>
    </source>
</evidence>
<feature type="modified residue" description="Phosphohistidine" evidence="1">
    <location>
        <position position="39"/>
    </location>
</feature>
<dbReference type="InterPro" id="IPR052746">
    <property type="entry name" value="MlaB_ABC_Transporter"/>
</dbReference>
<dbReference type="OrthoDB" id="2079555at2"/>
<sequence length="416" mass="45567">MWRTPGRTSRISRPICWTSRKGGAAFDSELVTRIFRTAHAIKGSASLLGLDKVRELAHRVENVLDMVRSNEMEPTRAVAEAVVASLDRIAELVDDIAASESADTEALVSALTSLVSASLPPERHASLAKTRRVVLPDDRVAFEIPEHDLIQARKGGNFLYLVEYDLIADVHRKHKTPLDLLNFLEKSGLLLDCKMDIAAVGTLDDEITRRIPLYVLYATILEEDLVRAVFQVDSRYIHIVERDEKSGVEKAWPLAPRERVRPMATTTFDKDALDSMEAAFDESLARMGAATATAQEHNDMETELAPNVSGSDAAVALTGRLTIERAAEIKEMFAQALDAGDDVTVDLSRVEDADVTFLQVLWAAYKSAGQRGVRISLSGEIPEGLKEAAARAGLADLTPETQVQPDFPLLGRAVEG</sequence>
<dbReference type="Proteomes" id="UP000448292">
    <property type="component" value="Unassembled WGS sequence"/>
</dbReference>
<proteinExistence type="predicted"/>
<protein>
    <recommendedName>
        <fullName evidence="6">STAS domain-containing protein</fullName>
    </recommendedName>
</protein>
<feature type="domain" description="HPt" evidence="3">
    <location>
        <begin position="1"/>
        <end position="96"/>
    </location>
</feature>
<dbReference type="InterPro" id="IPR002645">
    <property type="entry name" value="STAS_dom"/>
</dbReference>
<dbReference type="GO" id="GO:0004672">
    <property type="term" value="F:protein kinase activity"/>
    <property type="evidence" value="ECO:0007669"/>
    <property type="project" value="UniProtKB-ARBA"/>
</dbReference>
<evidence type="ECO:0000256" key="1">
    <source>
        <dbReference type="PROSITE-ProRule" id="PRU00110"/>
    </source>
</evidence>
<dbReference type="SUPFAM" id="SSF47226">
    <property type="entry name" value="Histidine-containing phosphotransfer domain, HPT domain"/>
    <property type="match status" value="1"/>
</dbReference>
<dbReference type="GO" id="GO:0000160">
    <property type="term" value="P:phosphorelay signal transduction system"/>
    <property type="evidence" value="ECO:0007669"/>
    <property type="project" value="InterPro"/>
</dbReference>
<organism evidence="4 5">
    <name type="scientific">Oceanidesulfovibrio indonesiensis</name>
    <dbReference type="NCBI Taxonomy" id="54767"/>
    <lineage>
        <taxon>Bacteria</taxon>
        <taxon>Pseudomonadati</taxon>
        <taxon>Thermodesulfobacteriota</taxon>
        <taxon>Desulfovibrionia</taxon>
        <taxon>Desulfovibrionales</taxon>
        <taxon>Desulfovibrionaceae</taxon>
        <taxon>Oceanidesulfovibrio</taxon>
    </lineage>
</organism>
<evidence type="ECO:0000313" key="4">
    <source>
        <dbReference type="EMBL" id="TVM16884.1"/>
    </source>
</evidence>
<dbReference type="PROSITE" id="PS50894">
    <property type="entry name" value="HPT"/>
    <property type="match status" value="1"/>
</dbReference>
<dbReference type="CDD" id="cd07043">
    <property type="entry name" value="STAS_anti-anti-sigma_factors"/>
    <property type="match status" value="1"/>
</dbReference>
<dbReference type="Pfam" id="PF13466">
    <property type="entry name" value="STAS_2"/>
    <property type="match status" value="1"/>
</dbReference>
<dbReference type="Gene3D" id="3.30.750.24">
    <property type="entry name" value="STAS domain"/>
    <property type="match status" value="1"/>
</dbReference>
<dbReference type="SMART" id="SM00073">
    <property type="entry name" value="HPT"/>
    <property type="match status" value="1"/>
</dbReference>
<keyword evidence="1" id="KW-0597">Phosphoprotein</keyword>
<dbReference type="PROSITE" id="PS50801">
    <property type="entry name" value="STAS"/>
    <property type="match status" value="1"/>
</dbReference>
<dbReference type="Pfam" id="PF01627">
    <property type="entry name" value="Hpt"/>
    <property type="match status" value="1"/>
</dbReference>
<dbReference type="SUPFAM" id="SSF52091">
    <property type="entry name" value="SpoIIaa-like"/>
    <property type="match status" value="1"/>
</dbReference>
<dbReference type="PANTHER" id="PTHR35849:SF2">
    <property type="entry name" value="BLR2341 PROTEIN"/>
    <property type="match status" value="1"/>
</dbReference>
<dbReference type="InterPro" id="IPR036513">
    <property type="entry name" value="STAS_dom_sf"/>
</dbReference>
<dbReference type="AlphaFoldDB" id="A0A7M3MEW5"/>